<evidence type="ECO:0000259" key="7">
    <source>
        <dbReference type="SMART" id="SM00014"/>
    </source>
</evidence>
<evidence type="ECO:0000256" key="3">
    <source>
        <dbReference type="ARBA" id="ARBA00022692"/>
    </source>
</evidence>
<comment type="caution">
    <text evidence="8">The sequence shown here is derived from an EMBL/GenBank/DDBJ whole genome shotgun (WGS) entry which is preliminary data.</text>
</comment>
<dbReference type="Gene3D" id="1.20.144.10">
    <property type="entry name" value="Phosphatidic acid phosphatase type 2/haloperoxidase"/>
    <property type="match status" value="1"/>
</dbReference>
<evidence type="ECO:0000256" key="4">
    <source>
        <dbReference type="ARBA" id="ARBA00022801"/>
    </source>
</evidence>
<dbReference type="EMBL" id="JBDZYD010000004">
    <property type="protein sequence ID" value="MEQ0559711.1"/>
    <property type="molecule type" value="Genomic_DNA"/>
</dbReference>
<keyword evidence="4" id="KW-0378">Hydrolase</keyword>
<evidence type="ECO:0000256" key="1">
    <source>
        <dbReference type="ARBA" id="ARBA00004651"/>
    </source>
</evidence>
<dbReference type="SMART" id="SM00014">
    <property type="entry name" value="acidPPc"/>
    <property type="match status" value="1"/>
</dbReference>
<dbReference type="PANTHER" id="PTHR14969:SF62">
    <property type="entry name" value="DECAPRENYLPHOSPHORYL-5-PHOSPHORIBOSE PHOSPHATASE RV3807C-RELATED"/>
    <property type="match status" value="1"/>
</dbReference>
<accession>A0ABV0LBM3</accession>
<dbReference type="Proteomes" id="UP001440984">
    <property type="component" value="Unassembled WGS sequence"/>
</dbReference>
<keyword evidence="2" id="KW-1003">Cell membrane</keyword>
<reference evidence="8 9" key="1">
    <citation type="submission" date="2024-05" db="EMBL/GenBank/DDBJ databases">
        <authorList>
            <person name="Zhao H."/>
            <person name="Xu Y."/>
            <person name="Lin S."/>
            <person name="Spain J.C."/>
            <person name="Zhou N.-Y."/>
        </authorList>
    </citation>
    <scope>NUCLEOTIDE SEQUENCE [LARGE SCALE GENOMIC DNA]</scope>
    <source>
        <strain evidence="8 9">NEAU-NG30</strain>
    </source>
</reference>
<organism evidence="8 9">
    <name type="scientific">Amycolatopsis melonis</name>
    <dbReference type="NCBI Taxonomy" id="3156488"/>
    <lineage>
        <taxon>Bacteria</taxon>
        <taxon>Bacillati</taxon>
        <taxon>Actinomycetota</taxon>
        <taxon>Actinomycetes</taxon>
        <taxon>Pseudonocardiales</taxon>
        <taxon>Pseudonocardiaceae</taxon>
        <taxon>Amycolatopsis</taxon>
    </lineage>
</organism>
<keyword evidence="3" id="KW-0812">Transmembrane</keyword>
<gene>
    <name evidence="8" type="ORF">ABJI51_11555</name>
</gene>
<dbReference type="InterPro" id="IPR036938">
    <property type="entry name" value="PAP2/HPO_sf"/>
</dbReference>
<dbReference type="PANTHER" id="PTHR14969">
    <property type="entry name" value="SPHINGOSINE-1-PHOSPHATE PHOSPHOHYDROLASE"/>
    <property type="match status" value="1"/>
</dbReference>
<dbReference type="CDD" id="cd01610">
    <property type="entry name" value="PAP2_like"/>
    <property type="match status" value="1"/>
</dbReference>
<keyword evidence="9" id="KW-1185">Reference proteome</keyword>
<comment type="subcellular location">
    <subcellularLocation>
        <location evidence="1">Cell membrane</location>
        <topology evidence="1">Multi-pass membrane protein</topology>
    </subcellularLocation>
</comment>
<keyword evidence="5" id="KW-1133">Transmembrane helix</keyword>
<dbReference type="Pfam" id="PF01569">
    <property type="entry name" value="PAP2"/>
    <property type="match status" value="1"/>
</dbReference>
<evidence type="ECO:0000256" key="2">
    <source>
        <dbReference type="ARBA" id="ARBA00022475"/>
    </source>
</evidence>
<dbReference type="RefSeq" id="WP_348949994.1">
    <property type="nucleotide sequence ID" value="NZ_JBDZYD010000004.1"/>
</dbReference>
<dbReference type="InterPro" id="IPR000326">
    <property type="entry name" value="PAP2/HPO"/>
</dbReference>
<evidence type="ECO:0000256" key="6">
    <source>
        <dbReference type="ARBA" id="ARBA00023136"/>
    </source>
</evidence>
<feature type="domain" description="Phosphatidic acid phosphatase type 2/haloperoxidase" evidence="7">
    <location>
        <begin position="31"/>
        <end position="141"/>
    </location>
</feature>
<proteinExistence type="predicted"/>
<evidence type="ECO:0000313" key="8">
    <source>
        <dbReference type="EMBL" id="MEQ0559711.1"/>
    </source>
</evidence>
<sequence length="150" mass="15800">MTALSAAARGGLLWLFVAAWLARRPGDRRRAAGHGLAAGAAGMAFGHVLKAVVRRRRPPADRLPARRALLDQPKSPAFPSTHATTAAAFTVAAALTAPETATVCAPLAAAVCYSRLRTRAHWPTDVYGGVAIGAVTGGWVHRRFRRGSRS</sequence>
<dbReference type="SUPFAM" id="SSF48317">
    <property type="entry name" value="Acid phosphatase/Vanadium-dependent haloperoxidase"/>
    <property type="match status" value="1"/>
</dbReference>
<evidence type="ECO:0000313" key="9">
    <source>
        <dbReference type="Proteomes" id="UP001440984"/>
    </source>
</evidence>
<evidence type="ECO:0000256" key="5">
    <source>
        <dbReference type="ARBA" id="ARBA00022989"/>
    </source>
</evidence>
<protein>
    <submittedName>
        <fullName evidence="8">Phosphatase PAP2 family protein</fullName>
    </submittedName>
</protein>
<keyword evidence="6" id="KW-0472">Membrane</keyword>
<name>A0ABV0LBM3_9PSEU</name>